<reference evidence="2 3" key="1">
    <citation type="submission" date="2019-12" db="EMBL/GenBank/DDBJ databases">
        <title>Sporaefaciens musculi gen. nov., sp. nov., a novel bacterium isolated from the caecum of an obese mouse.</title>
        <authorList>
            <person name="Rasmussen T.S."/>
            <person name="Streidl T."/>
            <person name="Hitch T.C.A."/>
            <person name="Wortmann E."/>
            <person name="Deptula P."/>
            <person name="Hansen M."/>
            <person name="Nielsen D.S."/>
            <person name="Clavel T."/>
            <person name="Vogensen F.K."/>
        </authorList>
    </citation>
    <scope>NUCLEOTIDE SEQUENCE [LARGE SCALE GENOMIC DNA]</scope>
    <source>
        <strain evidence="2 3">WCA-9-b2</strain>
    </source>
</reference>
<dbReference type="Pfam" id="PF00239">
    <property type="entry name" value="Resolvase"/>
    <property type="match status" value="1"/>
</dbReference>
<evidence type="ECO:0000313" key="2">
    <source>
        <dbReference type="EMBL" id="MXP77492.1"/>
    </source>
</evidence>
<dbReference type="Proteomes" id="UP000460412">
    <property type="component" value="Unassembled WGS sequence"/>
</dbReference>
<dbReference type="Gene3D" id="3.40.50.1390">
    <property type="entry name" value="Resolvase, N-terminal catalytic domain"/>
    <property type="match status" value="1"/>
</dbReference>
<evidence type="ECO:0000259" key="1">
    <source>
        <dbReference type="Pfam" id="PF00239"/>
    </source>
</evidence>
<feature type="domain" description="Resolvase/invertase-type recombinase catalytic" evidence="1">
    <location>
        <begin position="1"/>
        <end position="91"/>
    </location>
</feature>
<sequence>MIGDIEAGHVDCVITKDLSRLGRNYLESGAYIEVFFPNHHVRYIAVNDGVDSANTGEMDITPFKNILNEFYSRDISKKVKTGRYIRASQGKFMGGLCTVWL</sequence>
<name>A0A7X3MJQ0_9FIRM</name>
<organism evidence="2 3">
    <name type="scientific">Sporofaciens musculi</name>
    <dbReference type="NCBI Taxonomy" id="2681861"/>
    <lineage>
        <taxon>Bacteria</taxon>
        <taxon>Bacillati</taxon>
        <taxon>Bacillota</taxon>
        <taxon>Clostridia</taxon>
        <taxon>Lachnospirales</taxon>
        <taxon>Lachnospiraceae</taxon>
        <taxon>Sporofaciens</taxon>
    </lineage>
</organism>
<evidence type="ECO:0000313" key="3">
    <source>
        <dbReference type="Proteomes" id="UP000460412"/>
    </source>
</evidence>
<dbReference type="AlphaFoldDB" id="A0A7X3MJQ0"/>
<proteinExistence type="predicted"/>
<protein>
    <submittedName>
        <fullName evidence="2">Recombinase family protein</fullName>
    </submittedName>
</protein>
<dbReference type="InterPro" id="IPR036162">
    <property type="entry name" value="Resolvase-like_N_sf"/>
</dbReference>
<dbReference type="GO" id="GO:0003677">
    <property type="term" value="F:DNA binding"/>
    <property type="evidence" value="ECO:0007669"/>
    <property type="project" value="InterPro"/>
</dbReference>
<accession>A0A7X3MJQ0</accession>
<dbReference type="SUPFAM" id="SSF53041">
    <property type="entry name" value="Resolvase-like"/>
    <property type="match status" value="1"/>
</dbReference>
<gene>
    <name evidence="2" type="ORF">GN277_19615</name>
</gene>
<dbReference type="EMBL" id="WUQX01000001">
    <property type="protein sequence ID" value="MXP77492.1"/>
    <property type="molecule type" value="Genomic_DNA"/>
</dbReference>
<comment type="caution">
    <text evidence="2">The sequence shown here is derived from an EMBL/GenBank/DDBJ whole genome shotgun (WGS) entry which is preliminary data.</text>
</comment>
<dbReference type="GO" id="GO:0000150">
    <property type="term" value="F:DNA strand exchange activity"/>
    <property type="evidence" value="ECO:0007669"/>
    <property type="project" value="InterPro"/>
</dbReference>
<keyword evidence="3" id="KW-1185">Reference proteome</keyword>
<dbReference type="InterPro" id="IPR006119">
    <property type="entry name" value="Resolv_N"/>
</dbReference>